<comment type="caution">
    <text evidence="1">The sequence shown here is derived from an EMBL/GenBank/DDBJ whole genome shotgun (WGS) entry which is preliminary data.</text>
</comment>
<evidence type="ECO:0000313" key="2">
    <source>
        <dbReference type="Proteomes" id="UP000477722"/>
    </source>
</evidence>
<organism evidence="1 2">
    <name type="scientific">Streptomyces boncukensis</name>
    <dbReference type="NCBI Taxonomy" id="2711219"/>
    <lineage>
        <taxon>Bacteria</taxon>
        <taxon>Bacillati</taxon>
        <taxon>Actinomycetota</taxon>
        <taxon>Actinomycetes</taxon>
        <taxon>Kitasatosporales</taxon>
        <taxon>Streptomycetaceae</taxon>
        <taxon>Streptomyces</taxon>
    </lineage>
</organism>
<proteinExistence type="predicted"/>
<sequence>MIGGTHSLTLSATSVAPPARHGLWCECTLVQLDDEREWLLAGYRAPSPRLALRWLQHQSHHLSGLIDPRPDMLWAPVGLLHPLDDALDVERAPDPASALRRWRDDVAEHDQALQAMRDGSLYSFTAADSELRYRLSTRPILAAASPHHIPPITTRRYGSAA</sequence>
<accession>A0A6G4WUJ7</accession>
<gene>
    <name evidence="1" type="ORF">G5C65_07575</name>
</gene>
<protein>
    <submittedName>
        <fullName evidence="1">Uncharacterized protein</fullName>
    </submittedName>
</protein>
<dbReference type="RefSeq" id="WP_165297869.1">
    <property type="nucleotide sequence ID" value="NZ_JAAKZZ010000049.1"/>
</dbReference>
<dbReference type="AlphaFoldDB" id="A0A6G4WUJ7"/>
<dbReference type="Proteomes" id="UP000477722">
    <property type="component" value="Unassembled WGS sequence"/>
</dbReference>
<reference evidence="1 2" key="1">
    <citation type="submission" date="2020-02" db="EMBL/GenBank/DDBJ databases">
        <title>Whole-genome analyses of novel actinobacteria.</title>
        <authorList>
            <person name="Sahin N."/>
            <person name="Tatar D."/>
        </authorList>
    </citation>
    <scope>NUCLEOTIDE SEQUENCE [LARGE SCALE GENOMIC DNA]</scope>
    <source>
        <strain evidence="1 2">SB3404</strain>
    </source>
</reference>
<keyword evidence="2" id="KW-1185">Reference proteome</keyword>
<evidence type="ECO:0000313" key="1">
    <source>
        <dbReference type="EMBL" id="NGO68214.1"/>
    </source>
</evidence>
<name>A0A6G4WUJ7_9ACTN</name>
<dbReference type="EMBL" id="JAAKZZ010000049">
    <property type="protein sequence ID" value="NGO68214.1"/>
    <property type="molecule type" value="Genomic_DNA"/>
</dbReference>